<keyword evidence="1" id="KW-0963">Cytoplasm</keyword>
<dbReference type="GO" id="GO:0051075">
    <property type="term" value="F:S-adenosylmethionine:tRNA ribosyltransferase-isomerase activity"/>
    <property type="evidence" value="ECO:0007669"/>
    <property type="project" value="TreeGrafter"/>
</dbReference>
<keyword evidence="4" id="KW-0671">Queuosine biosynthesis</keyword>
<dbReference type="InterPro" id="IPR036100">
    <property type="entry name" value="QueA_sf"/>
</dbReference>
<dbReference type="Gene3D" id="3.40.1780.10">
    <property type="entry name" value="QueA-like"/>
    <property type="match status" value="1"/>
</dbReference>
<sequence length="57" mass="6451">MRVDVFDFDLPRELIALEPVVPRDASRLLHVTGDGLRDRNITDLPDLIRPGDLLVTN</sequence>
<organism evidence="5">
    <name type="scientific">hydrothermal vent metagenome</name>
    <dbReference type="NCBI Taxonomy" id="652676"/>
    <lineage>
        <taxon>unclassified sequences</taxon>
        <taxon>metagenomes</taxon>
        <taxon>ecological metagenomes</taxon>
    </lineage>
</organism>
<name>A0A3B0SFC0_9ZZZZ</name>
<keyword evidence="2 5" id="KW-0808">Transferase</keyword>
<dbReference type="Pfam" id="PF02547">
    <property type="entry name" value="Queuosine_synth"/>
    <property type="match status" value="1"/>
</dbReference>
<keyword evidence="3" id="KW-0949">S-adenosyl-L-methionine</keyword>
<gene>
    <name evidence="5" type="ORF">MNBD_ALPHA05-1901</name>
</gene>
<dbReference type="AlphaFoldDB" id="A0A3B0SFC0"/>
<dbReference type="EMBL" id="UOEH01000419">
    <property type="protein sequence ID" value="VAW03978.1"/>
    <property type="molecule type" value="Genomic_DNA"/>
</dbReference>
<dbReference type="SUPFAM" id="SSF111337">
    <property type="entry name" value="QueA-like"/>
    <property type="match status" value="1"/>
</dbReference>
<dbReference type="GO" id="GO:0008616">
    <property type="term" value="P:tRNA queuosine(34) biosynthetic process"/>
    <property type="evidence" value="ECO:0007669"/>
    <property type="project" value="UniProtKB-KW"/>
</dbReference>
<dbReference type="InterPro" id="IPR003699">
    <property type="entry name" value="QueA"/>
</dbReference>
<reference evidence="5" key="1">
    <citation type="submission" date="2018-06" db="EMBL/GenBank/DDBJ databases">
        <authorList>
            <person name="Zhirakovskaya E."/>
        </authorList>
    </citation>
    <scope>NUCLEOTIDE SEQUENCE</scope>
</reference>
<accession>A0A3B0SFC0</accession>
<protein>
    <submittedName>
        <fullName evidence="5">S-adenosylmethionine:tRNA ribosyltransferase-isomerase</fullName>
        <ecNumber evidence="5">5.-.-.-</ecNumber>
    </submittedName>
</protein>
<evidence type="ECO:0000256" key="1">
    <source>
        <dbReference type="ARBA" id="ARBA00022490"/>
    </source>
</evidence>
<keyword evidence="5" id="KW-0413">Isomerase</keyword>
<dbReference type="EC" id="5.-.-.-" evidence="5"/>
<evidence type="ECO:0000256" key="4">
    <source>
        <dbReference type="ARBA" id="ARBA00022785"/>
    </source>
</evidence>
<feature type="non-terminal residue" evidence="5">
    <location>
        <position position="57"/>
    </location>
</feature>
<evidence type="ECO:0000256" key="2">
    <source>
        <dbReference type="ARBA" id="ARBA00022679"/>
    </source>
</evidence>
<dbReference type="InterPro" id="IPR042118">
    <property type="entry name" value="QueA_dom1"/>
</dbReference>
<dbReference type="PANTHER" id="PTHR30307">
    <property type="entry name" value="S-ADENOSYLMETHIONINE:TRNA RIBOSYLTRANSFERASE-ISOMERASE"/>
    <property type="match status" value="1"/>
</dbReference>
<evidence type="ECO:0000313" key="5">
    <source>
        <dbReference type="EMBL" id="VAW03978.1"/>
    </source>
</evidence>
<proteinExistence type="predicted"/>
<evidence type="ECO:0000256" key="3">
    <source>
        <dbReference type="ARBA" id="ARBA00022691"/>
    </source>
</evidence>
<dbReference type="PANTHER" id="PTHR30307:SF0">
    <property type="entry name" value="S-ADENOSYLMETHIONINE:TRNA RIBOSYLTRANSFERASE-ISOMERASE"/>
    <property type="match status" value="1"/>
</dbReference>